<feature type="compositionally biased region" description="Basic and acidic residues" evidence="1">
    <location>
        <begin position="241"/>
        <end position="257"/>
    </location>
</feature>
<feature type="compositionally biased region" description="Basic and acidic residues" evidence="1">
    <location>
        <begin position="208"/>
        <end position="223"/>
    </location>
</feature>
<dbReference type="GeneID" id="27706059"/>
<proteinExistence type="predicted"/>
<feature type="compositionally biased region" description="Basic and acidic residues" evidence="1">
    <location>
        <begin position="267"/>
        <end position="279"/>
    </location>
</feature>
<feature type="compositionally biased region" description="Acidic residues" evidence="1">
    <location>
        <begin position="77"/>
        <end position="91"/>
    </location>
</feature>
<feature type="compositionally biased region" description="Low complexity" evidence="1">
    <location>
        <begin position="106"/>
        <end position="119"/>
    </location>
</feature>
<dbReference type="VEuPathDB" id="FungiDB:Z520_00313"/>
<dbReference type="Pfam" id="PF12572">
    <property type="entry name" value="DUF3752"/>
    <property type="match status" value="1"/>
</dbReference>
<organism evidence="3 4">
    <name type="scientific">Fonsecaea multimorphosa CBS 102226</name>
    <dbReference type="NCBI Taxonomy" id="1442371"/>
    <lineage>
        <taxon>Eukaryota</taxon>
        <taxon>Fungi</taxon>
        <taxon>Dikarya</taxon>
        <taxon>Ascomycota</taxon>
        <taxon>Pezizomycotina</taxon>
        <taxon>Eurotiomycetes</taxon>
        <taxon>Chaetothyriomycetidae</taxon>
        <taxon>Chaetothyriales</taxon>
        <taxon>Herpotrichiellaceae</taxon>
        <taxon>Fonsecaea</taxon>
    </lineage>
</organism>
<dbReference type="OrthoDB" id="73491at2759"/>
<evidence type="ECO:0000256" key="1">
    <source>
        <dbReference type="SAM" id="MobiDB-lite"/>
    </source>
</evidence>
<name>A0A0D2J2F9_9EURO</name>
<evidence type="ECO:0000313" key="3">
    <source>
        <dbReference type="EMBL" id="KIY03622.1"/>
    </source>
</evidence>
<dbReference type="AlphaFoldDB" id="A0A0D2J2F9"/>
<feature type="domain" description="DUF3752" evidence="2">
    <location>
        <begin position="133"/>
        <end position="283"/>
    </location>
</feature>
<sequence length="288" mass="31008">MSAIGPQLPPHLQNRKRSHDEDDEGESSDSSTGPLPAKSAQEGTNSSAKRPRVVGPSLPPAPLDERPPSSPPRPTEESDSETDEDDDDDDTFGPSLPSANDRPIKSSASSSIGPQGSIATVPVKRDEWMTVAPSSGDWSARVDPTKLKNRKFNTGRGAKGPSHITAGTGDSSWHETPEQKQARLKREVMGINDASTSARSSNSGPAKGPDDEATARRLKEYNETQRGPSLYSTHTASQNKPLDDDPSARAFDREKDIGSGSAITATQRRDMVKKASDFSSRFEKARYL</sequence>
<dbReference type="PANTHER" id="PTHR46370:SF1">
    <property type="entry name" value="GPALPP MOTIFS-CONTAINING PROTEIN 1"/>
    <property type="match status" value="1"/>
</dbReference>
<reference evidence="3 4" key="1">
    <citation type="submission" date="2015-01" db="EMBL/GenBank/DDBJ databases">
        <title>The Genome Sequence of Fonsecaea multimorphosa CBS 102226.</title>
        <authorList>
            <consortium name="The Broad Institute Genomics Platform"/>
            <person name="Cuomo C."/>
            <person name="de Hoog S."/>
            <person name="Gorbushina A."/>
            <person name="Stielow B."/>
            <person name="Teixiera M."/>
            <person name="Abouelleil A."/>
            <person name="Chapman S.B."/>
            <person name="Priest M."/>
            <person name="Young S.K."/>
            <person name="Wortman J."/>
            <person name="Nusbaum C."/>
            <person name="Birren B."/>
        </authorList>
    </citation>
    <scope>NUCLEOTIDE SEQUENCE [LARGE SCALE GENOMIC DNA]</scope>
    <source>
        <strain evidence="3 4">CBS 102226</strain>
    </source>
</reference>
<dbReference type="InterPro" id="IPR022226">
    <property type="entry name" value="DUF3752"/>
</dbReference>
<feature type="region of interest" description="Disordered" evidence="1">
    <location>
        <begin position="1"/>
        <end position="279"/>
    </location>
</feature>
<dbReference type="InterPro" id="IPR046331">
    <property type="entry name" value="GPAM1-like"/>
</dbReference>
<accession>A0A0D2J2F9</accession>
<feature type="compositionally biased region" description="Pro residues" evidence="1">
    <location>
        <begin position="57"/>
        <end position="73"/>
    </location>
</feature>
<evidence type="ECO:0000259" key="2">
    <source>
        <dbReference type="Pfam" id="PF12572"/>
    </source>
</evidence>
<keyword evidence="4" id="KW-1185">Reference proteome</keyword>
<dbReference type="PANTHER" id="PTHR46370">
    <property type="entry name" value="GPALPP MOTIFS-CONTAINING PROTEIN 1"/>
    <property type="match status" value="1"/>
</dbReference>
<feature type="compositionally biased region" description="Polar residues" evidence="1">
    <location>
        <begin position="224"/>
        <end position="240"/>
    </location>
</feature>
<evidence type="ECO:0000313" key="4">
    <source>
        <dbReference type="Proteomes" id="UP000053411"/>
    </source>
</evidence>
<dbReference type="EMBL" id="KN848062">
    <property type="protein sequence ID" value="KIY03622.1"/>
    <property type="molecule type" value="Genomic_DNA"/>
</dbReference>
<feature type="compositionally biased region" description="Polar residues" evidence="1">
    <location>
        <begin position="193"/>
        <end position="204"/>
    </location>
</feature>
<dbReference type="Proteomes" id="UP000053411">
    <property type="component" value="Unassembled WGS sequence"/>
</dbReference>
<protein>
    <recommendedName>
        <fullName evidence="2">DUF3752 domain-containing protein</fullName>
    </recommendedName>
</protein>
<dbReference type="RefSeq" id="XP_016637744.1">
    <property type="nucleotide sequence ID" value="XM_016770834.1"/>
</dbReference>
<feature type="compositionally biased region" description="Basic and acidic residues" evidence="1">
    <location>
        <begin position="172"/>
        <end position="188"/>
    </location>
</feature>
<gene>
    <name evidence="3" type="ORF">Z520_00313</name>
</gene>